<name>A0A914YTM7_9BILA</name>
<dbReference type="AlphaFoldDB" id="A0A914YTM7"/>
<reference evidence="2" key="1">
    <citation type="submission" date="2022-11" db="UniProtKB">
        <authorList>
            <consortium name="WormBaseParasite"/>
        </authorList>
    </citation>
    <scope>IDENTIFICATION</scope>
</reference>
<evidence type="ECO:0000313" key="1">
    <source>
        <dbReference type="Proteomes" id="UP000887577"/>
    </source>
</evidence>
<organism evidence="1 2">
    <name type="scientific">Panagrolaimus superbus</name>
    <dbReference type="NCBI Taxonomy" id="310955"/>
    <lineage>
        <taxon>Eukaryota</taxon>
        <taxon>Metazoa</taxon>
        <taxon>Ecdysozoa</taxon>
        <taxon>Nematoda</taxon>
        <taxon>Chromadorea</taxon>
        <taxon>Rhabditida</taxon>
        <taxon>Tylenchina</taxon>
        <taxon>Panagrolaimomorpha</taxon>
        <taxon>Panagrolaimoidea</taxon>
        <taxon>Panagrolaimidae</taxon>
        <taxon>Panagrolaimus</taxon>
    </lineage>
</organism>
<dbReference type="WBParaSite" id="PSU_v2.g3020.t1">
    <property type="protein sequence ID" value="PSU_v2.g3020.t1"/>
    <property type="gene ID" value="PSU_v2.g3020"/>
</dbReference>
<proteinExistence type="predicted"/>
<dbReference type="Proteomes" id="UP000887577">
    <property type="component" value="Unplaced"/>
</dbReference>
<keyword evidence="1" id="KW-1185">Reference proteome</keyword>
<accession>A0A914YTM7</accession>
<evidence type="ECO:0000313" key="2">
    <source>
        <dbReference type="WBParaSite" id="PSU_v2.g3020.t1"/>
    </source>
</evidence>
<sequence length="113" mass="12035">MSKLVDTMLEAPSESYIQTHKAGIKTTQIILDSVNRVILNSPSNVSYLNGKNVALLGKVLDCQNNNNGGDAEGLSDFGNGFSRNVASKAQASISIDGNVACEGKGFNHFIFDQ</sequence>
<protein>
    <submittedName>
        <fullName evidence="2">Uncharacterized protein</fullName>
    </submittedName>
</protein>